<dbReference type="RefSeq" id="WP_184532804.1">
    <property type="nucleotide sequence ID" value="NZ_JACHJW010000001.1"/>
</dbReference>
<reference evidence="1 2" key="1">
    <citation type="submission" date="2020-08" db="EMBL/GenBank/DDBJ databases">
        <title>Sequencing the genomes of 1000 actinobacteria strains.</title>
        <authorList>
            <person name="Klenk H.-P."/>
        </authorList>
    </citation>
    <scope>NUCLEOTIDE SEQUENCE [LARGE SCALE GENOMIC DNA]</scope>
    <source>
        <strain evidence="1 2">DSM 45886</strain>
    </source>
</reference>
<comment type="caution">
    <text evidence="1">The sequence shown here is derived from an EMBL/GenBank/DDBJ whole genome shotgun (WGS) entry which is preliminary data.</text>
</comment>
<sequence>MEKIEITTQPALSVDELIAELETQFGDVQMLPKAAYPPPTNGCTNVSSCAC</sequence>
<accession>A0A7W7WMC8</accession>
<organism evidence="1 2">
    <name type="scientific">Micromonospora polyrhachis</name>
    <dbReference type="NCBI Taxonomy" id="1282883"/>
    <lineage>
        <taxon>Bacteria</taxon>
        <taxon>Bacillati</taxon>
        <taxon>Actinomycetota</taxon>
        <taxon>Actinomycetes</taxon>
        <taxon>Micromonosporales</taxon>
        <taxon>Micromonosporaceae</taxon>
        <taxon>Micromonospora</taxon>
    </lineage>
</organism>
<name>A0A7W7WMC8_9ACTN</name>
<keyword evidence="2" id="KW-1185">Reference proteome</keyword>
<dbReference type="EMBL" id="JACHJW010000001">
    <property type="protein sequence ID" value="MBB4957046.1"/>
    <property type="molecule type" value="Genomic_DNA"/>
</dbReference>
<gene>
    <name evidence="1" type="ORF">FHR38_000779</name>
</gene>
<protein>
    <submittedName>
        <fullName evidence="1">Uncharacterized protein</fullName>
    </submittedName>
</protein>
<proteinExistence type="predicted"/>
<dbReference type="AlphaFoldDB" id="A0A7W7WMC8"/>
<dbReference type="Proteomes" id="UP000578819">
    <property type="component" value="Unassembled WGS sequence"/>
</dbReference>
<evidence type="ECO:0000313" key="2">
    <source>
        <dbReference type="Proteomes" id="UP000578819"/>
    </source>
</evidence>
<evidence type="ECO:0000313" key="1">
    <source>
        <dbReference type="EMBL" id="MBB4957046.1"/>
    </source>
</evidence>